<evidence type="ECO:0000256" key="4">
    <source>
        <dbReference type="ARBA" id="ARBA00022807"/>
    </source>
</evidence>
<dbReference type="PANTHER" id="PTHR47053:SF1">
    <property type="entry name" value="MUREIN DD-ENDOPEPTIDASE MEPH-RELATED"/>
    <property type="match status" value="1"/>
</dbReference>
<evidence type="ECO:0000256" key="3">
    <source>
        <dbReference type="ARBA" id="ARBA00022801"/>
    </source>
</evidence>
<dbReference type="Pfam" id="PF00877">
    <property type="entry name" value="NLPC_P60"/>
    <property type="match status" value="1"/>
</dbReference>
<evidence type="ECO:0000259" key="5">
    <source>
        <dbReference type="PROSITE" id="PS51935"/>
    </source>
</evidence>
<dbReference type="GO" id="GO:0006508">
    <property type="term" value="P:proteolysis"/>
    <property type="evidence" value="ECO:0007669"/>
    <property type="project" value="UniProtKB-KW"/>
</dbReference>
<evidence type="ECO:0000313" key="6">
    <source>
        <dbReference type="EMBL" id="GEP42392.1"/>
    </source>
</evidence>
<evidence type="ECO:0000256" key="1">
    <source>
        <dbReference type="ARBA" id="ARBA00007074"/>
    </source>
</evidence>
<evidence type="ECO:0000313" key="7">
    <source>
        <dbReference type="Proteomes" id="UP000321577"/>
    </source>
</evidence>
<comment type="caution">
    <text evidence="6">The sequence shown here is derived from an EMBL/GenBank/DDBJ whole genome shotgun (WGS) entry which is preliminary data.</text>
</comment>
<dbReference type="PANTHER" id="PTHR47053">
    <property type="entry name" value="MUREIN DD-ENDOPEPTIDASE MEPH-RELATED"/>
    <property type="match status" value="1"/>
</dbReference>
<keyword evidence="4" id="KW-0788">Thiol protease</keyword>
<reference evidence="6 7" key="1">
    <citation type="submission" date="2019-07" db="EMBL/GenBank/DDBJ databases">
        <title>Whole genome shotgun sequence of Brevifollis gellanilyticus NBRC 108608.</title>
        <authorList>
            <person name="Hosoyama A."/>
            <person name="Uohara A."/>
            <person name="Ohji S."/>
            <person name="Ichikawa N."/>
        </authorList>
    </citation>
    <scope>NUCLEOTIDE SEQUENCE [LARGE SCALE GENOMIC DNA]</scope>
    <source>
        <strain evidence="6 7">NBRC 108608</strain>
    </source>
</reference>
<dbReference type="SUPFAM" id="SSF54001">
    <property type="entry name" value="Cysteine proteinases"/>
    <property type="match status" value="1"/>
</dbReference>
<feature type="domain" description="NlpC/P60" evidence="5">
    <location>
        <begin position="32"/>
        <end position="191"/>
    </location>
</feature>
<sequence>MLLVAGSSAAQARQAAVSTMSETDLVDFERQPEGVKRLIRDALALTRRKLTYIFGSSNPARGGMDCSGTIYYLLGQGGVRFNELPRQSDEMCAWVQAKSRFYRTRTATSLSHPEFANLQPGDLVFWSGTYSAGRRVLPVTHVMIYLGRSRSTGKPVVFGASDGRRYEGQKRTGVSLFDFVMPKPGAKAAIYGYGRIPGLVAASSRPSSSRGGFFNRLFGGG</sequence>
<dbReference type="Proteomes" id="UP000321577">
    <property type="component" value="Unassembled WGS sequence"/>
</dbReference>
<dbReference type="Gene3D" id="3.90.1720.10">
    <property type="entry name" value="endopeptidase domain like (from Nostoc punctiforme)"/>
    <property type="match status" value="1"/>
</dbReference>
<gene>
    <name evidence="6" type="ORF">BGE01nite_16830</name>
</gene>
<keyword evidence="3" id="KW-0378">Hydrolase</keyword>
<protein>
    <recommendedName>
        <fullName evidence="5">NlpC/P60 domain-containing protein</fullName>
    </recommendedName>
</protein>
<comment type="similarity">
    <text evidence="1">Belongs to the peptidase C40 family.</text>
</comment>
<name>A0A512M6N6_9BACT</name>
<evidence type="ECO:0000256" key="2">
    <source>
        <dbReference type="ARBA" id="ARBA00022670"/>
    </source>
</evidence>
<dbReference type="InterPro" id="IPR000064">
    <property type="entry name" value="NLP_P60_dom"/>
</dbReference>
<accession>A0A512M6N6</accession>
<dbReference type="AlphaFoldDB" id="A0A512M6N6"/>
<dbReference type="InterPro" id="IPR038765">
    <property type="entry name" value="Papain-like_cys_pep_sf"/>
</dbReference>
<keyword evidence="2" id="KW-0645">Protease</keyword>
<dbReference type="PROSITE" id="PS51935">
    <property type="entry name" value="NLPC_P60"/>
    <property type="match status" value="1"/>
</dbReference>
<organism evidence="6 7">
    <name type="scientific">Brevifollis gellanilyticus</name>
    <dbReference type="NCBI Taxonomy" id="748831"/>
    <lineage>
        <taxon>Bacteria</taxon>
        <taxon>Pseudomonadati</taxon>
        <taxon>Verrucomicrobiota</taxon>
        <taxon>Verrucomicrobiia</taxon>
        <taxon>Verrucomicrobiales</taxon>
        <taxon>Verrucomicrobiaceae</taxon>
    </lineage>
</organism>
<keyword evidence="7" id="KW-1185">Reference proteome</keyword>
<dbReference type="EMBL" id="BKAG01000009">
    <property type="protein sequence ID" value="GEP42392.1"/>
    <property type="molecule type" value="Genomic_DNA"/>
</dbReference>
<dbReference type="GO" id="GO:0008234">
    <property type="term" value="F:cysteine-type peptidase activity"/>
    <property type="evidence" value="ECO:0007669"/>
    <property type="project" value="UniProtKB-KW"/>
</dbReference>
<dbReference type="InterPro" id="IPR051202">
    <property type="entry name" value="Peptidase_C40"/>
</dbReference>
<proteinExistence type="inferred from homology"/>